<dbReference type="OrthoDB" id="2596766at2759"/>
<evidence type="ECO:0000313" key="5">
    <source>
        <dbReference type="Proteomes" id="UP000701853"/>
    </source>
</evidence>
<evidence type="ECO:0000313" key="4">
    <source>
        <dbReference type="EMBL" id="KAG8490840.1"/>
    </source>
</evidence>
<evidence type="ECO:0000259" key="3">
    <source>
        <dbReference type="Pfam" id="PF22936"/>
    </source>
</evidence>
<dbReference type="Proteomes" id="UP000701853">
    <property type="component" value="Chromosome 6"/>
</dbReference>
<gene>
    <name evidence="4" type="ORF">CXB51_014029</name>
</gene>
<feature type="region of interest" description="Disordered" evidence="1">
    <location>
        <begin position="105"/>
        <end position="149"/>
    </location>
</feature>
<organism evidence="4 5">
    <name type="scientific">Gossypium anomalum</name>
    <dbReference type="NCBI Taxonomy" id="47600"/>
    <lineage>
        <taxon>Eukaryota</taxon>
        <taxon>Viridiplantae</taxon>
        <taxon>Streptophyta</taxon>
        <taxon>Embryophyta</taxon>
        <taxon>Tracheophyta</taxon>
        <taxon>Spermatophyta</taxon>
        <taxon>Magnoliopsida</taxon>
        <taxon>eudicotyledons</taxon>
        <taxon>Gunneridae</taxon>
        <taxon>Pentapetalae</taxon>
        <taxon>rosids</taxon>
        <taxon>malvids</taxon>
        <taxon>Malvales</taxon>
        <taxon>Malvaceae</taxon>
        <taxon>Malvoideae</taxon>
        <taxon>Gossypium</taxon>
    </lineage>
</organism>
<feature type="compositionally biased region" description="Basic and acidic residues" evidence="1">
    <location>
        <begin position="137"/>
        <end position="146"/>
    </location>
</feature>
<comment type="caution">
    <text evidence="4">The sequence shown here is derived from an EMBL/GenBank/DDBJ whole genome shotgun (WGS) entry which is preliminary data.</text>
</comment>
<name>A0A8J5Z968_9ROSI</name>
<feature type="chain" id="PRO_5035158244" description="Retrovirus-related Pol polyprotein from transposon TNT 1-94-like beta-barrel domain-containing protein" evidence="2">
    <location>
        <begin position="20"/>
        <end position="255"/>
    </location>
</feature>
<keyword evidence="5" id="KW-1185">Reference proteome</keyword>
<protein>
    <recommendedName>
        <fullName evidence="3">Retrovirus-related Pol polyprotein from transposon TNT 1-94-like beta-barrel domain-containing protein</fullName>
    </recommendedName>
</protein>
<dbReference type="EMBL" id="JAHUZN010000006">
    <property type="protein sequence ID" value="KAG8490840.1"/>
    <property type="molecule type" value="Genomic_DNA"/>
</dbReference>
<sequence length="255" mass="29659">MLFLFTVLNVACILDPNIQLVEDPAPNANPEEIMKVAKLKKKREEDNFTCRGHILNTLSDQLYDLYMLMLCDLKVVIPKLLQVRGYHLEVAVILEQLSKETSKYEETRKRDTAYLPQSSKVNHVNKSKNSRNSKRKATSETKDVQDKKKKSYNCNNFKKKGHYIKDCKLLKKKATVHVYNDRQQFNSYELMPNREVLMDNYQSIKVLSQGMVELNFTSRKKLTLTNVLHVPDVRKNLVSTSLLCNTRFKVILESN</sequence>
<dbReference type="InterPro" id="IPR054722">
    <property type="entry name" value="PolX-like_BBD"/>
</dbReference>
<feature type="compositionally biased region" description="Basic residues" evidence="1">
    <location>
        <begin position="123"/>
        <end position="136"/>
    </location>
</feature>
<evidence type="ECO:0000256" key="1">
    <source>
        <dbReference type="SAM" id="MobiDB-lite"/>
    </source>
</evidence>
<accession>A0A8J5Z968</accession>
<dbReference type="PANTHER" id="PTHR47592:SF31">
    <property type="entry name" value="ZINC FINGER, CCHC-TYPE-RELATED"/>
    <property type="match status" value="1"/>
</dbReference>
<dbReference type="Pfam" id="PF22936">
    <property type="entry name" value="Pol_BBD"/>
    <property type="match status" value="1"/>
</dbReference>
<keyword evidence="2" id="KW-0732">Signal</keyword>
<feature type="domain" description="Retrovirus-related Pol polyprotein from transposon TNT 1-94-like beta-barrel" evidence="3">
    <location>
        <begin position="174"/>
        <end position="245"/>
    </location>
</feature>
<dbReference type="PANTHER" id="PTHR47592">
    <property type="entry name" value="PBF68 PROTEIN"/>
    <property type="match status" value="1"/>
</dbReference>
<feature type="signal peptide" evidence="2">
    <location>
        <begin position="1"/>
        <end position="19"/>
    </location>
</feature>
<dbReference type="AlphaFoldDB" id="A0A8J5Z968"/>
<proteinExistence type="predicted"/>
<evidence type="ECO:0000256" key="2">
    <source>
        <dbReference type="SAM" id="SignalP"/>
    </source>
</evidence>
<reference evidence="4 5" key="1">
    <citation type="journal article" date="2021" name="bioRxiv">
        <title>The Gossypium anomalum genome as a resource for cotton improvement and evolutionary analysis of hybrid incompatibility.</title>
        <authorList>
            <person name="Grover C.E."/>
            <person name="Yuan D."/>
            <person name="Arick M.A."/>
            <person name="Miller E.R."/>
            <person name="Hu G."/>
            <person name="Peterson D.G."/>
            <person name="Wendel J.F."/>
            <person name="Udall J.A."/>
        </authorList>
    </citation>
    <scope>NUCLEOTIDE SEQUENCE [LARGE SCALE GENOMIC DNA]</scope>
    <source>
        <strain evidence="4">JFW-Udall</strain>
        <tissue evidence="4">Leaf</tissue>
    </source>
</reference>